<evidence type="ECO:0000256" key="2">
    <source>
        <dbReference type="ARBA" id="ARBA00022801"/>
    </source>
</evidence>
<dbReference type="PANTHER" id="PTHR43695:SF1">
    <property type="entry name" value="RHAMNOGALACTURONAN ACETYLESTERASE"/>
    <property type="match status" value="1"/>
</dbReference>
<dbReference type="InterPro" id="IPR037459">
    <property type="entry name" value="RhgT-like"/>
</dbReference>
<gene>
    <name evidence="4" type="ORF">HLI_07985</name>
</gene>
<reference evidence="4 5" key="1">
    <citation type="submission" date="2018-01" db="EMBL/GenBank/DDBJ databases">
        <title>The whole genome sequencing and assembly of Halobacillus litoralis ERB031 strain.</title>
        <authorList>
            <person name="Lee S.-J."/>
            <person name="Park M.-K."/>
            <person name="Kim J.-Y."/>
            <person name="Lee Y.-J."/>
            <person name="Yi H."/>
            <person name="Bahn Y.-S."/>
            <person name="Kim J.F."/>
            <person name="Lee D.-W."/>
        </authorList>
    </citation>
    <scope>NUCLEOTIDE SEQUENCE [LARGE SCALE GENOMIC DNA]</scope>
    <source>
        <strain evidence="4 5">ERB 031</strain>
    </source>
</reference>
<dbReference type="PANTHER" id="PTHR43695">
    <property type="entry name" value="PUTATIVE (AFU_ORTHOLOGUE AFUA_2G17250)-RELATED"/>
    <property type="match status" value="1"/>
</dbReference>
<dbReference type="Pfam" id="PF13472">
    <property type="entry name" value="Lipase_GDSL_2"/>
    <property type="match status" value="1"/>
</dbReference>
<dbReference type="CDD" id="cd01821">
    <property type="entry name" value="Rhamnogalacturan_acetylesterase_like"/>
    <property type="match status" value="1"/>
</dbReference>
<dbReference type="Proteomes" id="UP000287756">
    <property type="component" value="Chromosome"/>
</dbReference>
<evidence type="ECO:0000259" key="3">
    <source>
        <dbReference type="Pfam" id="PF13472"/>
    </source>
</evidence>
<protein>
    <recommendedName>
        <fullName evidence="3">SGNH hydrolase-type esterase domain-containing protein</fullName>
    </recommendedName>
</protein>
<dbReference type="RefSeq" id="WP_128524464.1">
    <property type="nucleotide sequence ID" value="NZ_CP026118.1"/>
</dbReference>
<dbReference type="InterPro" id="IPR036514">
    <property type="entry name" value="SGNH_hydro_sf"/>
</dbReference>
<dbReference type="SUPFAM" id="SSF52266">
    <property type="entry name" value="SGNH hydrolase"/>
    <property type="match status" value="1"/>
</dbReference>
<sequence>MNELQVFLTGDSTMAHYPTSHFPQTGWGQKLASFFTEDVIIQNKAMNGRSSKSFLAEGRLDEIKGMLQPGDYLFIQFGHNDSKPDKARKTHPFSSYQENLITFIEAARSMEAIPFLLTPIQRRRFNEDGTLQQTHGSYPEAMRQVAETHSVTLIDMTALTSRLLLDLGPGNSKELFMWLEEKASPNFPEGAQDDTHLNQKGAYHIARIVAESIKFEGLMLSRFVQLPDQNNI</sequence>
<proteinExistence type="inferred from homology"/>
<dbReference type="AlphaFoldDB" id="A0A410MBN2"/>
<evidence type="ECO:0000256" key="1">
    <source>
        <dbReference type="ARBA" id="ARBA00008668"/>
    </source>
</evidence>
<dbReference type="InterPro" id="IPR013830">
    <property type="entry name" value="SGNH_hydro"/>
</dbReference>
<comment type="similarity">
    <text evidence="1">Belongs to the 'GDSL' lipolytic enzyme family.</text>
</comment>
<dbReference type="OrthoDB" id="9807041at2"/>
<dbReference type="KEGG" id="hli:HLI_07985"/>
<dbReference type="Gene3D" id="3.40.50.1110">
    <property type="entry name" value="SGNH hydrolase"/>
    <property type="match status" value="1"/>
</dbReference>
<feature type="domain" description="SGNH hydrolase-type esterase" evidence="3">
    <location>
        <begin position="10"/>
        <end position="201"/>
    </location>
</feature>
<evidence type="ECO:0000313" key="4">
    <source>
        <dbReference type="EMBL" id="QAS52172.1"/>
    </source>
</evidence>
<evidence type="ECO:0000313" key="5">
    <source>
        <dbReference type="Proteomes" id="UP000287756"/>
    </source>
</evidence>
<organism evidence="4 5">
    <name type="scientific">Halobacillus litoralis</name>
    <dbReference type="NCBI Taxonomy" id="45668"/>
    <lineage>
        <taxon>Bacteria</taxon>
        <taxon>Bacillati</taxon>
        <taxon>Bacillota</taxon>
        <taxon>Bacilli</taxon>
        <taxon>Bacillales</taxon>
        <taxon>Bacillaceae</taxon>
        <taxon>Halobacillus</taxon>
    </lineage>
</organism>
<dbReference type="EMBL" id="CP026118">
    <property type="protein sequence ID" value="QAS52172.1"/>
    <property type="molecule type" value="Genomic_DNA"/>
</dbReference>
<dbReference type="GO" id="GO:0016787">
    <property type="term" value="F:hydrolase activity"/>
    <property type="evidence" value="ECO:0007669"/>
    <property type="project" value="UniProtKB-KW"/>
</dbReference>
<keyword evidence="2" id="KW-0378">Hydrolase</keyword>
<name>A0A410MBN2_9BACI</name>
<accession>A0A410MBN2</accession>